<dbReference type="SUPFAM" id="SSF53254">
    <property type="entry name" value="Phosphoglycerate mutase-like"/>
    <property type="match status" value="1"/>
</dbReference>
<sequence length="157" mass="18546">MPTSLIRHVESEYNKTGVDTRNCNITEKAKEDASKITGHYHIILQSPLKRCEQTLHYSRLTYDKLIVLDIIREHKLAECDFMEDEDKIIEQEYEVLDRVEQFKKYLKELPDNQEILVITHGDFVWYLTSKVINGERFGTWLNNGELLKLNNDDFLVV</sequence>
<dbReference type="EMBL" id="MK071980">
    <property type="protein sequence ID" value="AYV75658.1"/>
    <property type="molecule type" value="Genomic_DNA"/>
</dbReference>
<dbReference type="InterPro" id="IPR029033">
    <property type="entry name" value="His_PPase_superfam"/>
</dbReference>
<evidence type="ECO:0000313" key="1">
    <source>
        <dbReference type="EMBL" id="AYV75658.1"/>
    </source>
</evidence>
<reference evidence="1" key="1">
    <citation type="submission" date="2018-10" db="EMBL/GenBank/DDBJ databases">
        <title>Hidden diversity of soil giant viruses.</title>
        <authorList>
            <person name="Schulz F."/>
            <person name="Alteio L."/>
            <person name="Goudeau D."/>
            <person name="Ryan E.M."/>
            <person name="Malmstrom R.R."/>
            <person name="Blanchard J."/>
            <person name="Woyke T."/>
        </authorList>
    </citation>
    <scope>NUCLEOTIDE SEQUENCE</scope>
    <source>
        <strain evidence="1">TEV1</strain>
    </source>
</reference>
<proteinExistence type="predicted"/>
<protein>
    <submittedName>
        <fullName evidence="1">Phosphohistidine phosphatase</fullName>
    </submittedName>
</protein>
<accession>A0A3G4ZLF3</accession>
<dbReference type="Pfam" id="PF00300">
    <property type="entry name" value="His_Phos_1"/>
    <property type="match status" value="1"/>
</dbReference>
<dbReference type="CDD" id="cd07067">
    <property type="entry name" value="HP_PGM_like"/>
    <property type="match status" value="1"/>
</dbReference>
<dbReference type="InterPro" id="IPR013078">
    <property type="entry name" value="His_Pase_superF_clade-1"/>
</dbReference>
<name>A0A3G4ZLF3_9VIRU</name>
<gene>
    <name evidence="1" type="ORF">Terrestrivirus2_166</name>
</gene>
<dbReference type="Gene3D" id="3.40.50.1240">
    <property type="entry name" value="Phosphoglycerate mutase-like"/>
    <property type="match status" value="1"/>
</dbReference>
<organism evidence="1">
    <name type="scientific">Terrestrivirus sp</name>
    <dbReference type="NCBI Taxonomy" id="2487775"/>
    <lineage>
        <taxon>Viruses</taxon>
        <taxon>Varidnaviria</taxon>
        <taxon>Bamfordvirae</taxon>
        <taxon>Nucleocytoviricota</taxon>
        <taxon>Megaviricetes</taxon>
        <taxon>Imitervirales</taxon>
        <taxon>Mimiviridae</taxon>
        <taxon>Klosneuvirinae</taxon>
    </lineage>
</organism>
<dbReference type="SMART" id="SM00855">
    <property type="entry name" value="PGAM"/>
    <property type="match status" value="1"/>
</dbReference>